<dbReference type="EMBL" id="JABMIG020000001">
    <property type="protein sequence ID" value="KAL3805847.1"/>
    <property type="molecule type" value="Genomic_DNA"/>
</dbReference>
<gene>
    <name evidence="1" type="ORF">HJC23_007808</name>
</gene>
<sequence length="324" mass="36348">MRDLTLEKVTDVIGLEIYSFLHPRDLFSLSSTTHCIFDGIRKNLMQVALRQLPLILDDHLDRMEYRVIASNVHSFPSREKLLSHVLEKVETAELNVAGLTLEESLIIAREVLNNEKKPGVYGATLMSPTTDRFPDPEYTHVGYNYQKENRELAVIRGKDIVERMALMGQESVRVEFVQSWLGYLFAQRKDLVIGSWFWSCRHRNLDFQGVEGKGVMFSSRESPVEELEISFVIMTKSRVGGEEEVTPIVPQFPVATRVESTDTESQVVESEHSMLVSGVSTPLAAEIVTGEPVACAVLIDAEAILLAEENVVLMPPPASRCVIS</sequence>
<evidence type="ECO:0000313" key="1">
    <source>
        <dbReference type="EMBL" id="KAL3805847.1"/>
    </source>
</evidence>
<proteinExistence type="predicted"/>
<reference evidence="1 2" key="1">
    <citation type="journal article" date="2020" name="G3 (Bethesda)">
        <title>Improved Reference Genome for Cyclotella cryptica CCMP332, a Model for Cell Wall Morphogenesis, Salinity Adaptation, and Lipid Production in Diatoms (Bacillariophyta).</title>
        <authorList>
            <person name="Roberts W.R."/>
            <person name="Downey K.M."/>
            <person name="Ruck E.C."/>
            <person name="Traller J.C."/>
            <person name="Alverson A.J."/>
        </authorList>
    </citation>
    <scope>NUCLEOTIDE SEQUENCE [LARGE SCALE GENOMIC DNA]</scope>
    <source>
        <strain evidence="1 2">CCMP332</strain>
    </source>
</reference>
<dbReference type="Proteomes" id="UP001516023">
    <property type="component" value="Unassembled WGS sequence"/>
</dbReference>
<keyword evidence="2" id="KW-1185">Reference proteome</keyword>
<evidence type="ECO:0000313" key="2">
    <source>
        <dbReference type="Proteomes" id="UP001516023"/>
    </source>
</evidence>
<evidence type="ECO:0008006" key="3">
    <source>
        <dbReference type="Google" id="ProtNLM"/>
    </source>
</evidence>
<dbReference type="AlphaFoldDB" id="A0ABD3QZZ4"/>
<organism evidence="1 2">
    <name type="scientific">Cyclotella cryptica</name>
    <dbReference type="NCBI Taxonomy" id="29204"/>
    <lineage>
        <taxon>Eukaryota</taxon>
        <taxon>Sar</taxon>
        <taxon>Stramenopiles</taxon>
        <taxon>Ochrophyta</taxon>
        <taxon>Bacillariophyta</taxon>
        <taxon>Coscinodiscophyceae</taxon>
        <taxon>Thalassiosirophycidae</taxon>
        <taxon>Stephanodiscales</taxon>
        <taxon>Stephanodiscaceae</taxon>
        <taxon>Cyclotella</taxon>
    </lineage>
</organism>
<comment type="caution">
    <text evidence="1">The sequence shown here is derived from an EMBL/GenBank/DDBJ whole genome shotgun (WGS) entry which is preliminary data.</text>
</comment>
<accession>A0ABD3QZZ4</accession>
<protein>
    <recommendedName>
        <fullName evidence="3">F-box domain-containing protein</fullName>
    </recommendedName>
</protein>
<name>A0ABD3QZZ4_9STRA</name>